<dbReference type="InterPro" id="IPR018159">
    <property type="entry name" value="Spectrin/alpha-actinin"/>
</dbReference>
<dbReference type="InterPro" id="IPR002017">
    <property type="entry name" value="Spectrin_repeat"/>
</dbReference>
<feature type="region of interest" description="Disordered" evidence="7">
    <location>
        <begin position="1233"/>
        <end position="1256"/>
    </location>
</feature>
<feature type="region of interest" description="Disordered" evidence="7">
    <location>
        <begin position="1164"/>
        <end position="1196"/>
    </location>
</feature>
<keyword evidence="6" id="KW-0175">Coiled coil</keyword>
<evidence type="ECO:0000256" key="1">
    <source>
        <dbReference type="ARBA" id="ARBA00004126"/>
    </source>
</evidence>
<feature type="coiled-coil region" evidence="6">
    <location>
        <begin position="844"/>
        <end position="878"/>
    </location>
</feature>
<dbReference type="Proteomes" id="UP000283509">
    <property type="component" value="Unassembled WGS sequence"/>
</dbReference>
<comment type="subcellular location">
    <subcellularLocation>
        <location evidence="1">Nucleus membrane</location>
    </subcellularLocation>
</comment>
<dbReference type="EMBL" id="QCYY01003388">
    <property type="protein sequence ID" value="ROT63730.1"/>
    <property type="molecule type" value="Genomic_DNA"/>
</dbReference>
<evidence type="ECO:0000256" key="4">
    <source>
        <dbReference type="ARBA" id="ARBA00023136"/>
    </source>
</evidence>
<feature type="compositionally biased region" description="Gly residues" evidence="7">
    <location>
        <begin position="306"/>
        <end position="319"/>
    </location>
</feature>
<gene>
    <name evidence="8" type="ORF">C7M84_018369</name>
</gene>
<evidence type="ECO:0000256" key="7">
    <source>
        <dbReference type="SAM" id="MobiDB-lite"/>
    </source>
</evidence>
<dbReference type="SMART" id="SM00150">
    <property type="entry name" value="SPEC"/>
    <property type="match status" value="5"/>
</dbReference>
<organism evidence="8 9">
    <name type="scientific">Penaeus vannamei</name>
    <name type="common">Whiteleg shrimp</name>
    <name type="synonym">Litopenaeus vannamei</name>
    <dbReference type="NCBI Taxonomy" id="6689"/>
    <lineage>
        <taxon>Eukaryota</taxon>
        <taxon>Metazoa</taxon>
        <taxon>Ecdysozoa</taxon>
        <taxon>Arthropoda</taxon>
        <taxon>Crustacea</taxon>
        <taxon>Multicrustacea</taxon>
        <taxon>Malacostraca</taxon>
        <taxon>Eumalacostraca</taxon>
        <taxon>Eucarida</taxon>
        <taxon>Decapoda</taxon>
        <taxon>Dendrobranchiata</taxon>
        <taxon>Penaeoidea</taxon>
        <taxon>Penaeidae</taxon>
        <taxon>Penaeus</taxon>
    </lineage>
</organism>
<keyword evidence="2" id="KW-0597">Phosphoprotein</keyword>
<evidence type="ECO:0000256" key="2">
    <source>
        <dbReference type="ARBA" id="ARBA00022553"/>
    </source>
</evidence>
<keyword evidence="3" id="KW-0677">Repeat</keyword>
<evidence type="ECO:0000256" key="5">
    <source>
        <dbReference type="ARBA" id="ARBA00023242"/>
    </source>
</evidence>
<dbReference type="PANTHER" id="PTHR14514">
    <property type="entry name" value="PKA ANCHORING PROTEIN"/>
    <property type="match status" value="1"/>
</dbReference>
<evidence type="ECO:0000313" key="8">
    <source>
        <dbReference type="EMBL" id="ROT63730.1"/>
    </source>
</evidence>
<feature type="coiled-coil region" evidence="6">
    <location>
        <begin position="989"/>
        <end position="1016"/>
    </location>
</feature>
<reference evidence="8 9" key="1">
    <citation type="submission" date="2018-04" db="EMBL/GenBank/DDBJ databases">
        <authorList>
            <person name="Zhang X."/>
            <person name="Yuan J."/>
            <person name="Li F."/>
            <person name="Xiang J."/>
        </authorList>
    </citation>
    <scope>NUCLEOTIDE SEQUENCE [LARGE SCALE GENOMIC DNA]</scope>
    <source>
        <tissue evidence="8">Muscle</tissue>
    </source>
</reference>
<accession>A0A3R7PEV2</accession>
<dbReference type="PANTHER" id="PTHR14514:SF7">
    <property type="entry name" value="KASH DOMAIN-CONTAINING PROTEIN"/>
    <property type="match status" value="1"/>
</dbReference>
<dbReference type="Gene3D" id="1.20.58.60">
    <property type="match status" value="6"/>
</dbReference>
<protein>
    <submittedName>
        <fullName evidence="8">Nesprin-1</fullName>
    </submittedName>
</protein>
<keyword evidence="5" id="KW-0539">Nucleus</keyword>
<evidence type="ECO:0000313" key="9">
    <source>
        <dbReference type="Proteomes" id="UP000283509"/>
    </source>
</evidence>
<feature type="coiled-coil region" evidence="6">
    <location>
        <begin position="336"/>
        <end position="375"/>
    </location>
</feature>
<comment type="caution">
    <text evidence="8">The sequence shown here is derived from an EMBL/GenBank/DDBJ whole genome shotgun (WGS) entry which is preliminary data.</text>
</comment>
<keyword evidence="4" id="KW-0472">Membrane</keyword>
<feature type="region of interest" description="Disordered" evidence="7">
    <location>
        <begin position="301"/>
        <end position="323"/>
    </location>
</feature>
<reference evidence="8 9" key="2">
    <citation type="submission" date="2019-01" db="EMBL/GenBank/DDBJ databases">
        <title>The decoding of complex shrimp genome reveals the adaptation for benthos swimmer, frequently molting mechanism and breeding impact on genome.</title>
        <authorList>
            <person name="Sun Y."/>
            <person name="Gao Y."/>
            <person name="Yu Y."/>
        </authorList>
    </citation>
    <scope>NUCLEOTIDE SEQUENCE [LARGE SCALE GENOMIC DNA]</scope>
    <source>
        <tissue evidence="8">Muscle</tissue>
    </source>
</reference>
<feature type="coiled-coil region" evidence="6">
    <location>
        <begin position="86"/>
        <end position="136"/>
    </location>
</feature>
<sequence>MIKPLSSPPLFVGVDILSAHPTARIGSYAYSAIAVPFNSVGELEELARQNDAIKKWIEEYHLLVQDFKSRPAKLRPEASAMEISQMNDLRSKIMEKQSILDELEIKQMNLAPDMADSDIREQMNRLEEEVTNLMDSRTVVLQHIEEYRSKLQSVYSWFDTIIKQLEKCDKSDSLDSFKKSEEVQQLWNQFEDARSQLEELKQKAGEVMLELSSLDVQQVEEQLRSVEKKYSDLQKRVGKKMQVIEMTRKGYEDSKADVLNLQTWIKEKLEHLRDLPFLGFTSKATETSLLEVSVSVRGSWGRAGVPEGGPGQGAEGVKGGASDNLSKEVSAKKMLLTQLEKAVENLKGDVEDSELEKLENILAKTTEEQAVLQATVSEVKNDMIVSYEERRSFEQSLEQVRAWIRSKADEVVCPDLLALKSENAERVVEKYKRLDTELKQYAETSIAGVKRQGSALFKDCNDEEKDELHDILTEVDDNMNNIRQTLSGTINRLSNLLEARRDFEKEVDIAQKWLHQAEVALQTDIKSLNTADVLAEQLKKLETMEDERESASKRVTSIANMCEDLLPYLTESDKFSLGEIVRSLQDKTSRVNSSISDKTEQVRNTITLQRRNTERIVQSTQYLATIQKEIKSLSRPVGRHVEDAQKLLTSYQEALKKVNEFRKSLDDMCASSDVSVGEMRDMIKQQQEMILILEKQITRIRQLILVRQQYTSLVTEISGFTNRYTTVVRDIEQTERTVTDKLRKYGEVITRIQECEAQLTSAQDKGAIISEEGTVEDHNAITEQLQALKVSLSGLRREVEKRHSEHELSAESHKRLTVELNMTMEWLFEQESELKTRPLLTLEVESADEELETHEELAKDIEEQLKKIADIQERAKQESGLPYILQERLSEANMVVATFPLELESRLKYLKDAKILRLDYEDFTTKISDWITEARKRIVDADGIDYENVRSDLEDHLAYFSSEGLIGESLEQLGNIAERIVPSLATEDQEELTNELSQLTKDLDNVTKSARDHKAQLEKNVQLVCEYNGNLEKALGLIKEANSNLLQDDSAINVAALRVNLQRVDEERVRLYDQGTVILDYTEKANEVLQVVNKDSHVLVGNQMMQVNRDWKTALENMDNRREALGSLIAQWTDYDMAVRSLDLGLNNLESQLDKELDHAATDNKDIDGLKENIENSRESRDTHNGRECRQAASADERSAKTAALWHYGTGCGRRGVFTRRGPLRVFQMPMRKTSVQVQASPRPTSPSLSPKTHPRHLLHLSSPLTSSSFFSLLHSPLTPNTTFTRYTLPFNGFHLPFAHTPFPSLYFAFTPYPTLSPLSR</sequence>
<evidence type="ECO:0000256" key="6">
    <source>
        <dbReference type="SAM" id="Coils"/>
    </source>
</evidence>
<evidence type="ECO:0000256" key="3">
    <source>
        <dbReference type="ARBA" id="ARBA00022737"/>
    </source>
</evidence>
<dbReference type="SUPFAM" id="SSF46966">
    <property type="entry name" value="Spectrin repeat"/>
    <property type="match status" value="4"/>
</dbReference>
<dbReference type="Pfam" id="PF00435">
    <property type="entry name" value="Spectrin"/>
    <property type="match status" value="1"/>
</dbReference>
<dbReference type="GO" id="GO:0031965">
    <property type="term" value="C:nuclear membrane"/>
    <property type="evidence" value="ECO:0007669"/>
    <property type="project" value="UniProtKB-SubCell"/>
</dbReference>
<feature type="coiled-coil region" evidence="6">
    <location>
        <begin position="183"/>
        <end position="236"/>
    </location>
</feature>
<name>A0A3R7PEV2_PENVA</name>
<feature type="compositionally biased region" description="Polar residues" evidence="7">
    <location>
        <begin position="1234"/>
        <end position="1251"/>
    </location>
</feature>
<dbReference type="OrthoDB" id="18740at2759"/>
<keyword evidence="9" id="KW-1185">Reference proteome</keyword>
<proteinExistence type="predicted"/>
<dbReference type="STRING" id="6689.A0A3R7PEV2"/>